<sequence length="547" mass="54084">MRAFPAVGLLALAASLAFGAASSAVGVGRADAAVSACLATELPWEDMNGDGYGDLAVGAPGENHAAGAIHVFHGSNNGLTAGDSAGRYEDQWISQDTPGVAGGSEPNDRFGAAVVTGDFDGDGCVDAAVGVPGEDGSAGAVNLFYGANGTGLLVTTGNKMLVEGTASIPGPRTAGERFGAALAVRDLNLDGFADLVIGAPGDVDGGVAAGAVFVIYGSITGLNAGPIHAVRLAQSSPLIPGASEASDRFGASLTVVWVGEYPSLAIGVPGENSSSGGVVVVPGNQDAAITGAGSRFWSQNSAGIVGAAEPNDGFGTAVDAGNVTLDGREDLVVGIPGENNRSGAIAILFGSESGELTSAGNQYWSQNTAGVTGTAEAGDQFGATVAVGGLWASGDGRVWEEDVVVGVPGDRVGCVPAAGAVQIFYGPPTNTGPSTGNAEVLLSQDTPGVPGAAETGDKFGASFATVNLRNGANIANAEDLLVGAPGETVSGVRHAGVFHDFRGGVYPRDFADWPLFNKAISAGTTEVKGPLEPDGAFGAALSVHDAF</sequence>
<dbReference type="Gene3D" id="2.130.10.130">
    <property type="entry name" value="Integrin alpha, N-terminal"/>
    <property type="match status" value="3"/>
</dbReference>
<evidence type="ECO:0000313" key="6">
    <source>
        <dbReference type="EMBL" id="NYH86740.1"/>
    </source>
</evidence>
<dbReference type="Proteomes" id="UP000533017">
    <property type="component" value="Unassembled WGS sequence"/>
</dbReference>
<evidence type="ECO:0000313" key="8">
    <source>
        <dbReference type="Proteomes" id="UP000199052"/>
    </source>
</evidence>
<dbReference type="Proteomes" id="UP000199052">
    <property type="component" value="Unassembled WGS sequence"/>
</dbReference>
<dbReference type="AlphaFoldDB" id="A0A1I3CAS2"/>
<dbReference type="EMBL" id="JACBZA010000001">
    <property type="protein sequence ID" value="NYH86740.1"/>
    <property type="molecule type" value="Genomic_DNA"/>
</dbReference>
<dbReference type="InterPro" id="IPR001028">
    <property type="entry name" value="Gprt_PLipase_D"/>
</dbReference>
<reference evidence="6 9" key="2">
    <citation type="submission" date="2020-07" db="EMBL/GenBank/DDBJ databases">
        <title>Sequencing the genomes of 1000 actinobacteria strains.</title>
        <authorList>
            <person name="Klenk H.-P."/>
        </authorList>
    </citation>
    <scope>NUCLEOTIDE SEQUENCE [LARGE SCALE GENOMIC DNA]</scope>
    <source>
        <strain evidence="6 9">DSM 45117</strain>
    </source>
</reference>
<dbReference type="GO" id="GO:0005576">
    <property type="term" value="C:extracellular region"/>
    <property type="evidence" value="ECO:0007669"/>
    <property type="project" value="InterPro"/>
</dbReference>
<dbReference type="SMART" id="SM00191">
    <property type="entry name" value="Int_alpha"/>
    <property type="match status" value="6"/>
</dbReference>
<accession>A0A1I3CAS2</accession>
<evidence type="ECO:0000256" key="1">
    <source>
        <dbReference type="ARBA" id="ARBA00022729"/>
    </source>
</evidence>
<dbReference type="Pfam" id="PF01839">
    <property type="entry name" value="FG-GAP"/>
    <property type="match status" value="4"/>
</dbReference>
<keyword evidence="3" id="KW-0378">Hydrolase</keyword>
<dbReference type="InterPro" id="IPR013519">
    <property type="entry name" value="Int_alpha_beta-p"/>
</dbReference>
<dbReference type="PANTHER" id="PTHR23221">
    <property type="entry name" value="GLYCOSYLPHOSPHATIDYLINOSITOL PHOSPHOLIPASE D"/>
    <property type="match status" value="1"/>
</dbReference>
<evidence type="ECO:0000313" key="7">
    <source>
        <dbReference type="EMBL" id="SFH71416.1"/>
    </source>
</evidence>
<evidence type="ECO:0000256" key="2">
    <source>
        <dbReference type="ARBA" id="ARBA00022737"/>
    </source>
</evidence>
<dbReference type="STRING" id="504797.SAMN05421678_1314"/>
<keyword evidence="2" id="KW-0677">Repeat</keyword>
<dbReference type="InterPro" id="IPR013517">
    <property type="entry name" value="FG-GAP"/>
</dbReference>
<feature type="signal peptide" evidence="5">
    <location>
        <begin position="1"/>
        <end position="20"/>
    </location>
</feature>
<evidence type="ECO:0000256" key="4">
    <source>
        <dbReference type="ARBA" id="ARBA00023180"/>
    </source>
</evidence>
<dbReference type="PROSITE" id="PS51470">
    <property type="entry name" value="FG_GAP"/>
    <property type="match status" value="4"/>
</dbReference>
<keyword evidence="4" id="KW-0325">Glycoprotein</keyword>
<keyword evidence="9" id="KW-1185">Reference proteome</keyword>
<dbReference type="RefSeq" id="WP_175542862.1">
    <property type="nucleotide sequence ID" value="NZ_FOOI01000031.1"/>
</dbReference>
<keyword evidence="1 5" id="KW-0732">Signal</keyword>
<gene>
    <name evidence="6" type="ORF">FHR37_005591</name>
    <name evidence="7" type="ORF">SAMN05421678_1314</name>
</gene>
<dbReference type="GO" id="GO:0004621">
    <property type="term" value="F:glycosylphosphatidylinositol phospholipase D activity"/>
    <property type="evidence" value="ECO:0007669"/>
    <property type="project" value="InterPro"/>
</dbReference>
<organism evidence="7 8">
    <name type="scientific">Actinopolymorpha cephalotaxi</name>
    <dbReference type="NCBI Taxonomy" id="504797"/>
    <lineage>
        <taxon>Bacteria</taxon>
        <taxon>Bacillati</taxon>
        <taxon>Actinomycetota</taxon>
        <taxon>Actinomycetes</taxon>
        <taxon>Propionibacteriales</taxon>
        <taxon>Actinopolymorphaceae</taxon>
        <taxon>Actinopolymorpha</taxon>
    </lineage>
</organism>
<dbReference type="SUPFAM" id="SSF69318">
    <property type="entry name" value="Integrin alpha N-terminal domain"/>
    <property type="match status" value="2"/>
</dbReference>
<dbReference type="PANTHER" id="PTHR23221:SF7">
    <property type="entry name" value="PHOSPHATIDYLINOSITOL-GLYCAN-SPECIFIC PHOSPHOLIPASE D"/>
    <property type="match status" value="1"/>
</dbReference>
<evidence type="ECO:0000256" key="5">
    <source>
        <dbReference type="SAM" id="SignalP"/>
    </source>
</evidence>
<dbReference type="PRINTS" id="PR00718">
    <property type="entry name" value="PHPHLIPASED"/>
</dbReference>
<dbReference type="EMBL" id="FOOI01000031">
    <property type="protein sequence ID" value="SFH71416.1"/>
    <property type="molecule type" value="Genomic_DNA"/>
</dbReference>
<name>A0A1I3CAS2_9ACTN</name>
<feature type="chain" id="PRO_5038357475" evidence="5">
    <location>
        <begin position="21"/>
        <end position="547"/>
    </location>
</feature>
<reference evidence="7 8" key="1">
    <citation type="submission" date="2016-10" db="EMBL/GenBank/DDBJ databases">
        <authorList>
            <person name="de Groot N.N."/>
        </authorList>
    </citation>
    <scope>NUCLEOTIDE SEQUENCE [LARGE SCALE GENOMIC DNA]</scope>
    <source>
        <strain evidence="7 8">CPCC 202808</strain>
    </source>
</reference>
<protein>
    <submittedName>
        <fullName evidence="7">Repeat domain-containing protein</fullName>
    </submittedName>
</protein>
<dbReference type="InterPro" id="IPR028994">
    <property type="entry name" value="Integrin_alpha_N"/>
</dbReference>
<evidence type="ECO:0000256" key="3">
    <source>
        <dbReference type="ARBA" id="ARBA00022801"/>
    </source>
</evidence>
<evidence type="ECO:0000313" key="9">
    <source>
        <dbReference type="Proteomes" id="UP000533017"/>
    </source>
</evidence>
<proteinExistence type="predicted"/>